<dbReference type="GO" id="GO:0034244">
    <property type="term" value="P:negative regulation of transcription elongation by RNA polymerase II"/>
    <property type="evidence" value="ECO:0007669"/>
    <property type="project" value="TreeGrafter"/>
</dbReference>
<proteinExistence type="predicted"/>
<protein>
    <submittedName>
        <fullName evidence="1">Negative elongation factor B</fullName>
    </submittedName>
</protein>
<dbReference type="PANTHER" id="PTHR13503:SF3">
    <property type="entry name" value="NEGATIVE ELONGATION FACTOR B"/>
    <property type="match status" value="1"/>
</dbReference>
<comment type="caution">
    <text evidence="1">The sequence shown here is derived from an EMBL/GenBank/DDBJ whole genome shotgun (WGS) entry which is preliminary data.</text>
</comment>
<dbReference type="OrthoDB" id="5548359at2759"/>
<dbReference type="InterPro" id="IPR010405">
    <property type="entry name" value="COBRA1"/>
</dbReference>
<evidence type="ECO:0000313" key="2">
    <source>
        <dbReference type="Proteomes" id="UP000316759"/>
    </source>
</evidence>
<evidence type="ECO:0000313" key="1">
    <source>
        <dbReference type="EMBL" id="TPP61530.1"/>
    </source>
</evidence>
<sequence>MDSKDSTPKPFVFPVMKKAIESLFTKPCITKEDIESFQDRYWEQLVPNFSQALKLLDIHGVSRHSILWSINDRLLDAIKVNVDAKAEDPDQRKCQKLWQKLIKTGMVYIHHPYMRPLIMQVLGKTNSIKERHVNLIVDNPYLYGDAPLPVLRHIWVAHPHK</sequence>
<dbReference type="EMBL" id="SUNJ01008065">
    <property type="protein sequence ID" value="TPP61530.1"/>
    <property type="molecule type" value="Genomic_DNA"/>
</dbReference>
<dbReference type="PANTHER" id="PTHR13503">
    <property type="entry name" value="NEGATIVE ELONGATION FACTOR COMPLEX MEMBER B"/>
    <property type="match status" value="1"/>
</dbReference>
<dbReference type="STRING" id="46835.A0A504YV71"/>
<gene>
    <name evidence="1" type="ORF">FGIG_11472</name>
</gene>
<dbReference type="Proteomes" id="UP000316759">
    <property type="component" value="Unassembled WGS sequence"/>
</dbReference>
<keyword evidence="2" id="KW-1185">Reference proteome</keyword>
<reference evidence="1 2" key="1">
    <citation type="submission" date="2019-04" db="EMBL/GenBank/DDBJ databases">
        <title>Annotation for the trematode Fasciola gigantica.</title>
        <authorList>
            <person name="Choi Y.-J."/>
        </authorList>
    </citation>
    <scope>NUCLEOTIDE SEQUENCE [LARGE SCALE GENOMIC DNA]</scope>
    <source>
        <strain evidence="1">Uganda_cow_1</strain>
    </source>
</reference>
<dbReference type="GO" id="GO:0003746">
    <property type="term" value="F:translation elongation factor activity"/>
    <property type="evidence" value="ECO:0007669"/>
    <property type="project" value="UniProtKB-KW"/>
</dbReference>
<dbReference type="AlphaFoldDB" id="A0A504YV71"/>
<accession>A0A504YV71</accession>
<dbReference type="GO" id="GO:0032021">
    <property type="term" value="C:NELF complex"/>
    <property type="evidence" value="ECO:0007669"/>
    <property type="project" value="TreeGrafter"/>
</dbReference>
<organism evidence="1 2">
    <name type="scientific">Fasciola gigantica</name>
    <name type="common">Giant liver fluke</name>
    <dbReference type="NCBI Taxonomy" id="46835"/>
    <lineage>
        <taxon>Eukaryota</taxon>
        <taxon>Metazoa</taxon>
        <taxon>Spiralia</taxon>
        <taxon>Lophotrochozoa</taxon>
        <taxon>Platyhelminthes</taxon>
        <taxon>Trematoda</taxon>
        <taxon>Digenea</taxon>
        <taxon>Plagiorchiida</taxon>
        <taxon>Echinostomata</taxon>
        <taxon>Echinostomatoidea</taxon>
        <taxon>Fasciolidae</taxon>
        <taxon>Fasciola</taxon>
    </lineage>
</organism>
<name>A0A504YV71_FASGI</name>
<keyword evidence="1" id="KW-0648">Protein biosynthesis</keyword>
<keyword evidence="1" id="KW-0251">Elongation factor</keyword>